<dbReference type="PaxDb" id="35128-Thaps5734"/>
<evidence type="ECO:0000256" key="1">
    <source>
        <dbReference type="SAM" id="SignalP"/>
    </source>
</evidence>
<keyword evidence="1" id="KW-0732">Signal</keyword>
<dbReference type="KEGG" id="tps:THAPSDRAFT_5734"/>
<dbReference type="HOGENOM" id="CLU_1417797_0_0_1"/>
<dbReference type="GeneID" id="7442269"/>
<evidence type="ECO:0000313" key="3">
    <source>
        <dbReference type="Proteomes" id="UP000001449"/>
    </source>
</evidence>
<dbReference type="EMBL" id="CM000642">
    <property type="protein sequence ID" value="EED92168.1"/>
    <property type="molecule type" value="Genomic_DNA"/>
</dbReference>
<dbReference type="eggNOG" id="ENOG502SD0Y">
    <property type="taxonomic scope" value="Eukaryota"/>
</dbReference>
<proteinExistence type="predicted"/>
<name>B8C3R4_THAPS</name>
<reference evidence="2 3" key="2">
    <citation type="journal article" date="2008" name="Nature">
        <title>The Phaeodactylum genome reveals the evolutionary history of diatom genomes.</title>
        <authorList>
            <person name="Bowler C."/>
            <person name="Allen A.E."/>
            <person name="Badger J.H."/>
            <person name="Grimwood J."/>
            <person name="Jabbari K."/>
            <person name="Kuo A."/>
            <person name="Maheswari U."/>
            <person name="Martens C."/>
            <person name="Maumus F."/>
            <person name="Otillar R.P."/>
            <person name="Rayko E."/>
            <person name="Salamov A."/>
            <person name="Vandepoele K."/>
            <person name="Beszteri B."/>
            <person name="Gruber A."/>
            <person name="Heijde M."/>
            <person name="Katinka M."/>
            <person name="Mock T."/>
            <person name="Valentin K."/>
            <person name="Verret F."/>
            <person name="Berges J.A."/>
            <person name="Brownlee C."/>
            <person name="Cadoret J.P."/>
            <person name="Chiovitti A."/>
            <person name="Choi C.J."/>
            <person name="Coesel S."/>
            <person name="De Martino A."/>
            <person name="Detter J.C."/>
            <person name="Durkin C."/>
            <person name="Falciatore A."/>
            <person name="Fournet J."/>
            <person name="Haruta M."/>
            <person name="Huysman M.J."/>
            <person name="Jenkins B.D."/>
            <person name="Jiroutova K."/>
            <person name="Jorgensen R.E."/>
            <person name="Joubert Y."/>
            <person name="Kaplan A."/>
            <person name="Kroger N."/>
            <person name="Kroth P.G."/>
            <person name="La Roche J."/>
            <person name="Lindquist E."/>
            <person name="Lommer M."/>
            <person name="Martin-Jezequel V."/>
            <person name="Lopez P.J."/>
            <person name="Lucas S."/>
            <person name="Mangogna M."/>
            <person name="McGinnis K."/>
            <person name="Medlin L.K."/>
            <person name="Montsant A."/>
            <person name="Oudot-Le Secq M.P."/>
            <person name="Napoli C."/>
            <person name="Obornik M."/>
            <person name="Parker M.S."/>
            <person name="Petit J.L."/>
            <person name="Porcel B.M."/>
            <person name="Poulsen N."/>
            <person name="Robison M."/>
            <person name="Rychlewski L."/>
            <person name="Rynearson T.A."/>
            <person name="Schmutz J."/>
            <person name="Shapiro H."/>
            <person name="Siaut M."/>
            <person name="Stanley M."/>
            <person name="Sussman M.R."/>
            <person name="Taylor A.R."/>
            <person name="Vardi A."/>
            <person name="von Dassow P."/>
            <person name="Vyverman W."/>
            <person name="Willis A."/>
            <person name="Wyrwicz L.S."/>
            <person name="Rokhsar D.S."/>
            <person name="Weissenbach J."/>
            <person name="Armbrust E.V."/>
            <person name="Green B.R."/>
            <person name="Van de Peer Y."/>
            <person name="Grigoriev I.V."/>
        </authorList>
    </citation>
    <scope>NUCLEOTIDE SEQUENCE [LARGE SCALE GENOMIC DNA]</scope>
    <source>
        <strain evidence="2 3">CCMP1335</strain>
    </source>
</reference>
<dbReference type="Proteomes" id="UP000001449">
    <property type="component" value="Chromosome 5"/>
</dbReference>
<accession>B8C3R4</accession>
<gene>
    <name evidence="2" type="ORF">THAPSDRAFT_5734</name>
</gene>
<dbReference type="RefSeq" id="XP_002290416.1">
    <property type="nucleotide sequence ID" value="XM_002290380.1"/>
</dbReference>
<protein>
    <recommendedName>
        <fullName evidence="4">PS II complex 12 kDa extrinsic protein</fullName>
    </recommendedName>
</protein>
<feature type="signal peptide" evidence="1">
    <location>
        <begin position="1"/>
        <end position="21"/>
    </location>
</feature>
<organism evidence="2 3">
    <name type="scientific">Thalassiosira pseudonana</name>
    <name type="common">Marine diatom</name>
    <name type="synonym">Cyclotella nana</name>
    <dbReference type="NCBI Taxonomy" id="35128"/>
    <lineage>
        <taxon>Eukaryota</taxon>
        <taxon>Sar</taxon>
        <taxon>Stramenopiles</taxon>
        <taxon>Ochrophyta</taxon>
        <taxon>Bacillariophyta</taxon>
        <taxon>Coscinodiscophyceae</taxon>
        <taxon>Thalassiosirophycidae</taxon>
        <taxon>Thalassiosirales</taxon>
        <taxon>Thalassiosiraceae</taxon>
        <taxon>Thalassiosira</taxon>
    </lineage>
</organism>
<sequence>MFVSIVAKLLVVLSIGNVCDAFLSPQTQAVRLNTSNVDASAVTVTSMNLAKQNEQDNISVKSRRSILSTIFNTAAATVGSSVFLPSQAFADAETMERGGVKLTPFNSLAFNYRGGESPSLDASALNEPSISYSDFLDKLASDQVTFVEFQAPNGDVAYATLKASGEASSTSSKPIRIGEGYPLERDGRLLHS</sequence>
<feature type="chain" id="PRO_5002869397" description="PS II complex 12 kDa extrinsic protein" evidence="1">
    <location>
        <begin position="22"/>
        <end position="192"/>
    </location>
</feature>
<evidence type="ECO:0008006" key="4">
    <source>
        <dbReference type="Google" id="ProtNLM"/>
    </source>
</evidence>
<reference evidence="2 3" key="1">
    <citation type="journal article" date="2004" name="Science">
        <title>The genome of the diatom Thalassiosira pseudonana: ecology, evolution, and metabolism.</title>
        <authorList>
            <person name="Armbrust E.V."/>
            <person name="Berges J.A."/>
            <person name="Bowler C."/>
            <person name="Green B.R."/>
            <person name="Martinez D."/>
            <person name="Putnam N.H."/>
            <person name="Zhou S."/>
            <person name="Allen A.E."/>
            <person name="Apt K.E."/>
            <person name="Bechner M."/>
            <person name="Brzezinski M.A."/>
            <person name="Chaal B.K."/>
            <person name="Chiovitti A."/>
            <person name="Davis A.K."/>
            <person name="Demarest M.S."/>
            <person name="Detter J.C."/>
            <person name="Glavina T."/>
            <person name="Goodstein D."/>
            <person name="Hadi M.Z."/>
            <person name="Hellsten U."/>
            <person name="Hildebrand M."/>
            <person name="Jenkins B.D."/>
            <person name="Jurka J."/>
            <person name="Kapitonov V.V."/>
            <person name="Kroger N."/>
            <person name="Lau W.W."/>
            <person name="Lane T.W."/>
            <person name="Larimer F.W."/>
            <person name="Lippmeier J.C."/>
            <person name="Lucas S."/>
            <person name="Medina M."/>
            <person name="Montsant A."/>
            <person name="Obornik M."/>
            <person name="Parker M.S."/>
            <person name="Palenik B."/>
            <person name="Pazour G.J."/>
            <person name="Richardson P.M."/>
            <person name="Rynearson T.A."/>
            <person name="Saito M.A."/>
            <person name="Schwartz D.C."/>
            <person name="Thamatrakoln K."/>
            <person name="Valentin K."/>
            <person name="Vardi A."/>
            <person name="Wilkerson F.P."/>
            <person name="Rokhsar D.S."/>
        </authorList>
    </citation>
    <scope>NUCLEOTIDE SEQUENCE [LARGE SCALE GENOMIC DNA]</scope>
    <source>
        <strain evidence="2 3">CCMP1335</strain>
    </source>
</reference>
<keyword evidence="3" id="KW-1185">Reference proteome</keyword>
<evidence type="ECO:0000313" key="2">
    <source>
        <dbReference type="EMBL" id="EED92168.1"/>
    </source>
</evidence>
<dbReference type="AlphaFoldDB" id="B8C3R4"/>
<dbReference type="InParanoid" id="B8C3R4"/>